<comment type="caution">
    <text evidence="1">The sequence shown here is derived from an EMBL/GenBank/DDBJ whole genome shotgun (WGS) entry which is preliminary data.</text>
</comment>
<dbReference type="SUPFAM" id="SSF53756">
    <property type="entry name" value="UDP-Glycosyltransferase/glycogen phosphorylase"/>
    <property type="match status" value="1"/>
</dbReference>
<organism evidence="1 2">
    <name type="scientific">Herbaspirillum frisingense</name>
    <dbReference type="NCBI Taxonomy" id="92645"/>
    <lineage>
        <taxon>Bacteria</taxon>
        <taxon>Pseudomonadati</taxon>
        <taxon>Pseudomonadota</taxon>
        <taxon>Betaproteobacteria</taxon>
        <taxon>Burkholderiales</taxon>
        <taxon>Oxalobacteraceae</taxon>
        <taxon>Herbaspirillum</taxon>
    </lineage>
</organism>
<sequence length="265" mass="30221">MASAWYAQHRRLKTGERFGALDRHLLIPEPFPMALYFPDTFTTVTEEDIDRLQLPQWDQTVLWLNATNEFARNPADGFFEHVPESILSAARRLEEGKTAGRPMVLMHVLDDAAYNHKRNWRRADALAVARALEKEGCEVSLLNPEQGKFVGGYQDMMAKMLAADAFIGGDTGPSHLFAQLCPDKPQVAVYPDMTEDQANYRQLQEAQALPLPWNSLPKKRKLAHITLVCARATTWSGFWIKQRKYQRFYPADVLRALLPQLKPGR</sequence>
<dbReference type="Proteomes" id="UP000462435">
    <property type="component" value="Unassembled WGS sequence"/>
</dbReference>
<dbReference type="EMBL" id="WNDX01000015">
    <property type="protein sequence ID" value="KAF1047004.1"/>
    <property type="molecule type" value="Genomic_DNA"/>
</dbReference>
<dbReference type="AlphaFoldDB" id="A0A7V8FZ75"/>
<evidence type="ECO:0000313" key="2">
    <source>
        <dbReference type="Proteomes" id="UP000462435"/>
    </source>
</evidence>
<gene>
    <name evidence="1" type="ORF">GAK35_00801</name>
</gene>
<name>A0A7V8FZ75_9BURK</name>
<evidence type="ECO:0008006" key="3">
    <source>
        <dbReference type="Google" id="ProtNLM"/>
    </source>
</evidence>
<protein>
    <recommendedName>
        <fullName evidence="3">Glycosyltransferase family 9 protein</fullName>
    </recommendedName>
</protein>
<reference evidence="2" key="1">
    <citation type="journal article" date="2020" name="MBio">
        <title>Horizontal gene transfer to a defensive symbiont with a reduced genome amongst a multipartite beetle microbiome.</title>
        <authorList>
            <person name="Waterworth S.C."/>
            <person name="Florez L.V."/>
            <person name="Rees E.R."/>
            <person name="Hertweck C."/>
            <person name="Kaltenpoth M."/>
            <person name="Kwan J.C."/>
        </authorList>
    </citation>
    <scope>NUCLEOTIDE SEQUENCE [LARGE SCALE GENOMIC DNA]</scope>
</reference>
<proteinExistence type="predicted"/>
<evidence type="ECO:0000313" key="1">
    <source>
        <dbReference type="EMBL" id="KAF1047004.1"/>
    </source>
</evidence>
<accession>A0A7V8FZ75</accession>